<organism evidence="1 2">
    <name type="scientific">Porphyromonas gingivalis</name>
    <name type="common">Bacteroides gingivalis</name>
    <dbReference type="NCBI Taxonomy" id="837"/>
    <lineage>
        <taxon>Bacteria</taxon>
        <taxon>Pseudomonadati</taxon>
        <taxon>Bacteroidota</taxon>
        <taxon>Bacteroidia</taxon>
        <taxon>Bacteroidales</taxon>
        <taxon>Porphyromonadaceae</taxon>
        <taxon>Porphyromonas</taxon>
    </lineage>
</organism>
<dbReference type="AlphaFoldDB" id="A0AAE9XFS7"/>
<evidence type="ECO:0000313" key="2">
    <source>
        <dbReference type="Proteomes" id="UP001179501"/>
    </source>
</evidence>
<protein>
    <submittedName>
        <fullName evidence="1">Uncharacterized protein</fullName>
    </submittedName>
</protein>
<dbReference type="RefSeq" id="WP_077083958.1">
    <property type="nucleotide sequence ID" value="NZ_CP116614.1"/>
</dbReference>
<dbReference type="Proteomes" id="UP001179501">
    <property type="component" value="Chromosome"/>
</dbReference>
<sequence>MMTLPWLKSEEDFLKENLGSMPMSELVRRLKRSETAIRLKTHRMRITIRAVVPDRENPLLSIVRGKFNGHPEYFTPSEDFYARTGISRNLFWKMYRGEVRASVDVCKRVAEELGLTGVELIGALQQSLFDNPDFISEENPQTNNNR</sequence>
<dbReference type="EMBL" id="CP116614">
    <property type="protein sequence ID" value="WCG02156.1"/>
    <property type="molecule type" value="Genomic_DNA"/>
</dbReference>
<name>A0AAE9XFS7_PORGN</name>
<evidence type="ECO:0000313" key="1">
    <source>
        <dbReference type="EMBL" id="WCG02156.1"/>
    </source>
</evidence>
<accession>A0AAE9XFS7</accession>
<gene>
    <name evidence="1" type="ORF">NY151_05570</name>
</gene>
<reference evidence="1" key="1">
    <citation type="submission" date="2023-01" db="EMBL/GenBank/DDBJ databases">
        <title>Phages are important unrecognized players in the ecology of the oral pathogen Porphyromonas gingivalis.</title>
        <authorList>
            <person name="Matrishin C.B."/>
            <person name="Kauffman K.M."/>
        </authorList>
    </citation>
    <scope>NUCLEOTIDE SEQUENCE</scope>
    <source>
        <strain evidence="1">ATCC 49417</strain>
    </source>
</reference>
<proteinExistence type="predicted"/>